<dbReference type="RefSeq" id="WP_317124381.1">
    <property type="nucleotide sequence ID" value="NZ_JAWJBA010000783.1"/>
</dbReference>
<accession>A0ABU3XI59</accession>
<dbReference type="Proteomes" id="UP001287282">
    <property type="component" value="Unassembled WGS sequence"/>
</dbReference>
<gene>
    <name evidence="1" type="ORF">RYX56_24330</name>
</gene>
<evidence type="ECO:0000313" key="2">
    <source>
        <dbReference type="Proteomes" id="UP001287282"/>
    </source>
</evidence>
<keyword evidence="2" id="KW-1185">Reference proteome</keyword>
<evidence type="ECO:0000313" key="1">
    <source>
        <dbReference type="EMBL" id="MDV2687478.1"/>
    </source>
</evidence>
<sequence>FPARTARLHALVSLLAEPAARVALFTARGDRTSVRESLRGYRMLWREARALLRGEVSTGPYVPSSRSHL</sequence>
<name>A0ABU3XI59_9BACI</name>
<dbReference type="EMBL" id="JAWJBA010000783">
    <property type="protein sequence ID" value="MDV2687478.1"/>
    <property type="molecule type" value="Genomic_DNA"/>
</dbReference>
<comment type="caution">
    <text evidence="1">The sequence shown here is derived from an EMBL/GenBank/DDBJ whole genome shotgun (WGS) entry which is preliminary data.</text>
</comment>
<protein>
    <submittedName>
        <fullName evidence="1">Uncharacterized protein</fullName>
    </submittedName>
</protein>
<reference evidence="1 2" key="1">
    <citation type="submission" date="2023-10" db="EMBL/GenBank/DDBJ databases">
        <title>Screening of Alkalihalobacillus lindianensis BZ-TG-R113 and Its Alleviation of Salt Stress on Rapeseed Growth.</title>
        <authorList>
            <person name="Zhao B."/>
            <person name="Guo T."/>
        </authorList>
    </citation>
    <scope>NUCLEOTIDE SEQUENCE [LARGE SCALE GENOMIC DNA]</scope>
    <source>
        <strain evidence="1 2">BZ-TG-R113</strain>
    </source>
</reference>
<organism evidence="1 2">
    <name type="scientific">Alkalihalophilus lindianensis</name>
    <dbReference type="NCBI Taxonomy" id="1630542"/>
    <lineage>
        <taxon>Bacteria</taxon>
        <taxon>Bacillati</taxon>
        <taxon>Bacillota</taxon>
        <taxon>Bacilli</taxon>
        <taxon>Bacillales</taxon>
        <taxon>Bacillaceae</taxon>
        <taxon>Alkalihalophilus</taxon>
    </lineage>
</organism>
<feature type="non-terminal residue" evidence="1">
    <location>
        <position position="1"/>
    </location>
</feature>
<proteinExistence type="predicted"/>